<name>A0A8S5MA81_9CAUD</name>
<organism evidence="1">
    <name type="scientific">Siphoviridae sp. ctsDY37</name>
    <dbReference type="NCBI Taxonomy" id="2826483"/>
    <lineage>
        <taxon>Viruses</taxon>
        <taxon>Duplodnaviria</taxon>
        <taxon>Heunggongvirae</taxon>
        <taxon>Uroviricota</taxon>
        <taxon>Caudoviricetes</taxon>
    </lineage>
</organism>
<evidence type="ECO:0000313" key="1">
    <source>
        <dbReference type="EMBL" id="DAD79150.1"/>
    </source>
</evidence>
<dbReference type="EMBL" id="BK014859">
    <property type="protein sequence ID" value="DAD79150.1"/>
    <property type="molecule type" value="Genomic_DNA"/>
</dbReference>
<proteinExistence type="predicted"/>
<accession>A0A8S5MA81</accession>
<reference evidence="1" key="1">
    <citation type="journal article" date="2021" name="Proc. Natl. Acad. Sci. U.S.A.">
        <title>A Catalog of Tens of Thousands of Viruses from Human Metagenomes Reveals Hidden Associations with Chronic Diseases.</title>
        <authorList>
            <person name="Tisza M.J."/>
            <person name="Buck C.B."/>
        </authorList>
    </citation>
    <scope>NUCLEOTIDE SEQUENCE</scope>
    <source>
        <strain evidence="1">CtsDY37</strain>
    </source>
</reference>
<protein>
    <submittedName>
        <fullName evidence="1">Metallopeptidase</fullName>
    </submittedName>
</protein>
<sequence length="128" mass="15161">MLELKTTIQVKIHNNTYNVHLVDEHSKYLIMDDGETHCGITNFVTKNIYIRNDLNDDSLKYTLYHEITHAYIESYGLLQVDWDDEIVADFVANYMIDIFKTIDEITSKLRKVVVNYETNKKKNNKHNF</sequence>